<feature type="transmembrane region" description="Helical" evidence="7">
    <location>
        <begin position="20"/>
        <end position="39"/>
    </location>
</feature>
<feature type="transmembrane region" description="Helical" evidence="7">
    <location>
        <begin position="59"/>
        <end position="77"/>
    </location>
</feature>
<dbReference type="PROSITE" id="PS50929">
    <property type="entry name" value="ABC_TM1F"/>
    <property type="match status" value="1"/>
</dbReference>
<sequence>MTEQPAPGIQELRAARRKGLGLLIWAFVFSVFVNLLMLTGPLYMLQVYDRVLTSRSVETLVALSLLVTMLYVLMGVLDYARGRVMARVGARFQTVLDGRLFSATLRRSMNPHERAACTAVLRDLDALQNIFVSPVLLAIMDMPWTPIFIAAIFIFHPMLGWISVAGGAIIIALALMNQIFTTNRVRTAQIATQRAHAFAEQSHEASEVALSQGMRDSLQQRYKRLRNLSLQQNITANDWTGLFTSATKAFRLFLQSAILGLGAYLVLQGEMTAGSMIAGSILLGRALAPIEQAMGNWPVVQRARAGWRTLERFLAVVPHEPDRTDLPKPEARLVVKGLTIVPPGTKKPTVRNVSFTLEPGQALGVIGKSGSGKSTLARALAGYWPIAAGEARLGGATLDQYGPTLGLHIGYLPQTVSLFGGTVAENIRRMSLEPDSQAVVSAAKKANAHEMIMQLENGYDTFLEGNENQLSGGQKQRIALARAIHGDPSLLILDEPNSMLDADGSQALNETVKEFKAQGRGVIVMTHRPAAIAECDLLMVMDQGALVAFGPRDEVLSTVLAGTPKPAKRPQVVRPQKVSK</sequence>
<feature type="domain" description="ABC transporter" evidence="8">
    <location>
        <begin position="335"/>
        <end position="568"/>
    </location>
</feature>
<evidence type="ECO:0000256" key="7">
    <source>
        <dbReference type="SAM" id="Phobius"/>
    </source>
</evidence>
<dbReference type="InterPro" id="IPR036640">
    <property type="entry name" value="ABC1_TM_sf"/>
</dbReference>
<dbReference type="InterPro" id="IPR039421">
    <property type="entry name" value="Type_1_exporter"/>
</dbReference>
<feature type="transmembrane region" description="Helical" evidence="7">
    <location>
        <begin position="161"/>
        <end position="180"/>
    </location>
</feature>
<dbReference type="Proteomes" id="UP000199340">
    <property type="component" value="Unassembled WGS sequence"/>
</dbReference>
<dbReference type="PANTHER" id="PTHR43394:SF1">
    <property type="entry name" value="ATP-BINDING CASSETTE SUB-FAMILY B MEMBER 10, MITOCHONDRIAL"/>
    <property type="match status" value="1"/>
</dbReference>
<dbReference type="EMBL" id="FNEB01000008">
    <property type="protein sequence ID" value="SDJ09905.1"/>
    <property type="molecule type" value="Genomic_DNA"/>
</dbReference>
<reference evidence="10 11" key="1">
    <citation type="submission" date="2016-10" db="EMBL/GenBank/DDBJ databases">
        <authorList>
            <person name="de Groot N.N."/>
        </authorList>
    </citation>
    <scope>NUCLEOTIDE SEQUENCE [LARGE SCALE GENOMIC DNA]</scope>
    <source>
        <strain evidence="10 11">DSM 28010</strain>
    </source>
</reference>
<evidence type="ECO:0000313" key="11">
    <source>
        <dbReference type="Proteomes" id="UP000199340"/>
    </source>
</evidence>
<organism evidence="10 11">
    <name type="scientific">Lutimaribacter saemankumensis</name>
    <dbReference type="NCBI Taxonomy" id="490829"/>
    <lineage>
        <taxon>Bacteria</taxon>
        <taxon>Pseudomonadati</taxon>
        <taxon>Pseudomonadota</taxon>
        <taxon>Alphaproteobacteria</taxon>
        <taxon>Rhodobacterales</taxon>
        <taxon>Roseobacteraceae</taxon>
        <taxon>Lutimaribacter</taxon>
    </lineage>
</organism>
<feature type="transmembrane region" description="Helical" evidence="7">
    <location>
        <begin position="130"/>
        <end position="155"/>
    </location>
</feature>
<evidence type="ECO:0000256" key="4">
    <source>
        <dbReference type="ARBA" id="ARBA00022840"/>
    </source>
</evidence>
<keyword evidence="2 7" id="KW-0812">Transmembrane</keyword>
<accession>A0A1G8R022</accession>
<dbReference type="InterPro" id="IPR010128">
    <property type="entry name" value="ATPase_T1SS_PrtD-like"/>
</dbReference>
<feature type="transmembrane region" description="Helical" evidence="7">
    <location>
        <begin position="249"/>
        <end position="267"/>
    </location>
</feature>
<keyword evidence="3" id="KW-0547">Nucleotide-binding</keyword>
<dbReference type="RefSeq" id="WP_090029540.1">
    <property type="nucleotide sequence ID" value="NZ_FNEB01000008.1"/>
</dbReference>
<dbReference type="Gene3D" id="1.20.1560.10">
    <property type="entry name" value="ABC transporter type 1, transmembrane domain"/>
    <property type="match status" value="1"/>
</dbReference>
<dbReference type="InterPro" id="IPR017871">
    <property type="entry name" value="ABC_transporter-like_CS"/>
</dbReference>
<dbReference type="GO" id="GO:0030253">
    <property type="term" value="P:protein secretion by the type I secretion system"/>
    <property type="evidence" value="ECO:0007669"/>
    <property type="project" value="InterPro"/>
</dbReference>
<dbReference type="GO" id="GO:0016887">
    <property type="term" value="F:ATP hydrolysis activity"/>
    <property type="evidence" value="ECO:0007669"/>
    <property type="project" value="InterPro"/>
</dbReference>
<gene>
    <name evidence="10" type="ORF">SAMN05421850_108154</name>
</gene>
<dbReference type="InterPro" id="IPR011527">
    <property type="entry name" value="ABC1_TM_dom"/>
</dbReference>
<evidence type="ECO:0000313" key="10">
    <source>
        <dbReference type="EMBL" id="SDJ09905.1"/>
    </source>
</evidence>
<evidence type="ECO:0000256" key="5">
    <source>
        <dbReference type="ARBA" id="ARBA00022989"/>
    </source>
</evidence>
<name>A0A1G8R022_9RHOB</name>
<dbReference type="SUPFAM" id="SSF90123">
    <property type="entry name" value="ABC transporter transmembrane region"/>
    <property type="match status" value="1"/>
</dbReference>
<dbReference type="PANTHER" id="PTHR43394">
    <property type="entry name" value="ATP-DEPENDENT PERMEASE MDL1, MITOCHONDRIAL"/>
    <property type="match status" value="1"/>
</dbReference>
<keyword evidence="4 10" id="KW-0067">ATP-binding</keyword>
<dbReference type="Gene3D" id="3.40.50.300">
    <property type="entry name" value="P-loop containing nucleotide triphosphate hydrolases"/>
    <property type="match status" value="1"/>
</dbReference>
<comment type="subcellular location">
    <subcellularLocation>
        <location evidence="1">Cell membrane</location>
        <topology evidence="1">Multi-pass membrane protein</topology>
    </subcellularLocation>
</comment>
<dbReference type="InterPro" id="IPR003439">
    <property type="entry name" value="ABC_transporter-like_ATP-bd"/>
</dbReference>
<keyword evidence="5 7" id="KW-1133">Transmembrane helix</keyword>
<dbReference type="SUPFAM" id="SSF52540">
    <property type="entry name" value="P-loop containing nucleoside triphosphate hydrolases"/>
    <property type="match status" value="1"/>
</dbReference>
<dbReference type="GO" id="GO:0005524">
    <property type="term" value="F:ATP binding"/>
    <property type="evidence" value="ECO:0007669"/>
    <property type="project" value="UniProtKB-KW"/>
</dbReference>
<dbReference type="SMART" id="SM00382">
    <property type="entry name" value="AAA"/>
    <property type="match status" value="1"/>
</dbReference>
<evidence type="ECO:0000256" key="2">
    <source>
        <dbReference type="ARBA" id="ARBA00022692"/>
    </source>
</evidence>
<dbReference type="PROSITE" id="PS00211">
    <property type="entry name" value="ABC_TRANSPORTER_1"/>
    <property type="match status" value="1"/>
</dbReference>
<dbReference type="GO" id="GO:0005886">
    <property type="term" value="C:plasma membrane"/>
    <property type="evidence" value="ECO:0007669"/>
    <property type="project" value="UniProtKB-SubCell"/>
</dbReference>
<dbReference type="Pfam" id="PF00664">
    <property type="entry name" value="ABC_membrane"/>
    <property type="match status" value="1"/>
</dbReference>
<keyword evidence="11" id="KW-1185">Reference proteome</keyword>
<evidence type="ECO:0000256" key="3">
    <source>
        <dbReference type="ARBA" id="ARBA00022741"/>
    </source>
</evidence>
<evidence type="ECO:0000259" key="9">
    <source>
        <dbReference type="PROSITE" id="PS50929"/>
    </source>
</evidence>
<keyword evidence="6 7" id="KW-0472">Membrane</keyword>
<dbReference type="Pfam" id="PF00005">
    <property type="entry name" value="ABC_tran"/>
    <property type="match status" value="1"/>
</dbReference>
<dbReference type="PROSITE" id="PS50893">
    <property type="entry name" value="ABC_TRANSPORTER_2"/>
    <property type="match status" value="1"/>
</dbReference>
<protein>
    <submittedName>
        <fullName evidence="10">ATP-binding cassette, subfamily C</fullName>
    </submittedName>
</protein>
<evidence type="ECO:0000256" key="6">
    <source>
        <dbReference type="ARBA" id="ARBA00023136"/>
    </source>
</evidence>
<dbReference type="NCBIfam" id="TIGR01842">
    <property type="entry name" value="type_I_sec_PrtD"/>
    <property type="match status" value="1"/>
</dbReference>
<dbReference type="InterPro" id="IPR003593">
    <property type="entry name" value="AAA+_ATPase"/>
</dbReference>
<evidence type="ECO:0000256" key="1">
    <source>
        <dbReference type="ARBA" id="ARBA00004651"/>
    </source>
</evidence>
<dbReference type="AlphaFoldDB" id="A0A1G8R022"/>
<feature type="domain" description="ABC transmembrane type-1" evidence="9">
    <location>
        <begin position="24"/>
        <end position="302"/>
    </location>
</feature>
<dbReference type="STRING" id="490829.SAMN05421850_108154"/>
<dbReference type="GO" id="GO:0015421">
    <property type="term" value="F:ABC-type oligopeptide transporter activity"/>
    <property type="evidence" value="ECO:0007669"/>
    <property type="project" value="TreeGrafter"/>
</dbReference>
<evidence type="ECO:0000259" key="8">
    <source>
        <dbReference type="PROSITE" id="PS50893"/>
    </source>
</evidence>
<dbReference type="OrthoDB" id="9808328at2"/>
<proteinExistence type="predicted"/>
<dbReference type="InterPro" id="IPR027417">
    <property type="entry name" value="P-loop_NTPase"/>
</dbReference>
<dbReference type="GO" id="GO:0030256">
    <property type="term" value="C:type I protein secretion system complex"/>
    <property type="evidence" value="ECO:0007669"/>
    <property type="project" value="InterPro"/>
</dbReference>